<feature type="compositionally biased region" description="Basic and acidic residues" evidence="1">
    <location>
        <begin position="200"/>
        <end position="235"/>
    </location>
</feature>
<feature type="compositionally biased region" description="Low complexity" evidence="1">
    <location>
        <begin position="249"/>
        <end position="267"/>
    </location>
</feature>
<feature type="compositionally biased region" description="Basic and acidic residues" evidence="1">
    <location>
        <begin position="434"/>
        <end position="461"/>
    </location>
</feature>
<feature type="compositionally biased region" description="Low complexity" evidence="1">
    <location>
        <begin position="408"/>
        <end position="424"/>
    </location>
</feature>
<feature type="compositionally biased region" description="Basic residues" evidence="1">
    <location>
        <begin position="98"/>
        <end position="115"/>
    </location>
</feature>
<gene>
    <name evidence="3" type="ORF">PPAR00522_LOCUS6851</name>
</gene>
<feature type="region of interest" description="Disordered" evidence="1">
    <location>
        <begin position="292"/>
        <end position="461"/>
    </location>
</feature>
<dbReference type="Pfam" id="PF02338">
    <property type="entry name" value="OTU"/>
    <property type="match status" value="1"/>
</dbReference>
<evidence type="ECO:0000256" key="1">
    <source>
        <dbReference type="SAM" id="MobiDB-lite"/>
    </source>
</evidence>
<reference evidence="3" key="1">
    <citation type="submission" date="2021-01" db="EMBL/GenBank/DDBJ databases">
        <authorList>
            <person name="Corre E."/>
            <person name="Pelletier E."/>
            <person name="Niang G."/>
            <person name="Scheremetjew M."/>
            <person name="Finn R."/>
            <person name="Kale V."/>
            <person name="Holt S."/>
            <person name="Cochrane G."/>
            <person name="Meng A."/>
            <person name="Brown T."/>
            <person name="Cohen L."/>
        </authorList>
    </citation>
    <scope>NUCLEOTIDE SEQUENCE</scope>
    <source>
        <strain evidence="3">SAG 63-3</strain>
    </source>
</reference>
<dbReference type="EMBL" id="HBFM01010792">
    <property type="protein sequence ID" value="CAD8770450.1"/>
    <property type="molecule type" value="Transcribed_RNA"/>
</dbReference>
<feature type="compositionally biased region" description="Basic and acidic residues" evidence="1">
    <location>
        <begin position="136"/>
        <end position="190"/>
    </location>
</feature>
<evidence type="ECO:0000259" key="2">
    <source>
        <dbReference type="Pfam" id="PF02338"/>
    </source>
</evidence>
<dbReference type="InterPro" id="IPR038765">
    <property type="entry name" value="Papain-like_cys_pep_sf"/>
</dbReference>
<name>A0A7S0YHA4_9CHLO</name>
<sequence>MREFRHLYEPFLEMDEEGDGRKGPAAFDFYLDQMSRRGSWAGHMEVVAAARHLRRTIIVHHAGCPPITISPEFDSEPPPPSSSGEGEGGKKEETEKEKKKRLVKERLAAKRLVKGHGKEKEEVVANVDDANGQFITEERKGRVSEGGEKSGENEGKNGENEGGKGEDEGANEERGKEKGEDGEEKGENNKIETTMGKKISAKEAVKKRSSEEGEMNRSAGEDSETKMEKKGESESKMNGATNTSKCYRNANNPSSKKNKNIPSSSNPDSEESGENLPPLQLAYTAANLHYSSIRKLKAPIMMGEGRERGGREDDDDEGIDEDSSDEDRDAEGEREEEGHGDDSESSDQDSEESEDDEEDDGRGKYKGEANGKQMVENGKSSGKGRREAAVAAAMVGYNRGAKKRGKAAKGAQESMSAASSSASSTLDPKAAVHRAKELSKVAKRQEKEKRKMARDLDKKAS</sequence>
<dbReference type="Gene3D" id="3.90.70.80">
    <property type="match status" value="1"/>
</dbReference>
<dbReference type="SUPFAM" id="SSF54001">
    <property type="entry name" value="Cysteine proteinases"/>
    <property type="match status" value="1"/>
</dbReference>
<evidence type="ECO:0000313" key="3">
    <source>
        <dbReference type="EMBL" id="CAD8770450.1"/>
    </source>
</evidence>
<feature type="domain" description="OTU" evidence="2">
    <location>
        <begin position="2"/>
        <end position="75"/>
    </location>
</feature>
<dbReference type="AlphaFoldDB" id="A0A7S0YHA4"/>
<accession>A0A7S0YHA4</accession>
<organism evidence="3">
    <name type="scientific">Polytomella parva</name>
    <dbReference type="NCBI Taxonomy" id="51329"/>
    <lineage>
        <taxon>Eukaryota</taxon>
        <taxon>Viridiplantae</taxon>
        <taxon>Chlorophyta</taxon>
        <taxon>core chlorophytes</taxon>
        <taxon>Chlorophyceae</taxon>
        <taxon>CS clade</taxon>
        <taxon>Chlamydomonadales</taxon>
        <taxon>Chlamydomonadaceae</taxon>
        <taxon>Polytomella</taxon>
    </lineage>
</organism>
<feature type="compositionally biased region" description="Basic and acidic residues" evidence="1">
    <location>
        <begin position="87"/>
        <end position="97"/>
    </location>
</feature>
<feature type="region of interest" description="Disordered" evidence="1">
    <location>
        <begin position="68"/>
        <end position="278"/>
    </location>
</feature>
<dbReference type="InterPro" id="IPR003323">
    <property type="entry name" value="OTU_dom"/>
</dbReference>
<proteinExistence type="predicted"/>
<protein>
    <recommendedName>
        <fullName evidence="2">OTU domain-containing protein</fullName>
    </recommendedName>
</protein>
<feature type="compositionally biased region" description="Acidic residues" evidence="1">
    <location>
        <begin position="343"/>
        <end position="360"/>
    </location>
</feature>
<feature type="compositionally biased region" description="Acidic residues" evidence="1">
    <location>
        <begin position="312"/>
        <end position="335"/>
    </location>
</feature>